<dbReference type="Proteomes" id="UP000280834">
    <property type="component" value="Unassembled WGS sequence"/>
</dbReference>
<proteinExistence type="predicted"/>
<keyword evidence="3" id="KW-1185">Reference proteome</keyword>
<evidence type="ECO:0000259" key="1">
    <source>
        <dbReference type="PROSITE" id="PS50222"/>
    </source>
</evidence>
<evidence type="ECO:0000313" key="3">
    <source>
        <dbReference type="Proteomes" id="UP000280834"/>
    </source>
</evidence>
<dbReference type="InterPro" id="IPR018247">
    <property type="entry name" value="EF_Hand_1_Ca_BS"/>
</dbReference>
<sequence length="36" mass="4180">MDMDNDGIISFDDVKRVLTPECDSMRLFKEAHLLHS</sequence>
<gene>
    <name evidence="2" type="ORF">BTMF_LOCUS14052</name>
</gene>
<dbReference type="AlphaFoldDB" id="A0A0R3R7R4"/>
<evidence type="ECO:0000313" key="2">
    <source>
        <dbReference type="EMBL" id="VDO47807.1"/>
    </source>
</evidence>
<dbReference type="GO" id="GO:0005509">
    <property type="term" value="F:calcium ion binding"/>
    <property type="evidence" value="ECO:0007669"/>
    <property type="project" value="InterPro"/>
</dbReference>
<feature type="domain" description="EF-hand" evidence="1">
    <location>
        <begin position="1"/>
        <end position="24"/>
    </location>
</feature>
<evidence type="ECO:0000313" key="4">
    <source>
        <dbReference type="WBParaSite" id="BTMF_0001606601-mRNA-1"/>
    </source>
</evidence>
<accession>A0A0R3R7R4</accession>
<dbReference type="EMBL" id="UZAG01020745">
    <property type="protein sequence ID" value="VDO47807.1"/>
    <property type="molecule type" value="Genomic_DNA"/>
</dbReference>
<organism evidence="4">
    <name type="scientific">Brugia timori</name>
    <dbReference type="NCBI Taxonomy" id="42155"/>
    <lineage>
        <taxon>Eukaryota</taxon>
        <taxon>Metazoa</taxon>
        <taxon>Ecdysozoa</taxon>
        <taxon>Nematoda</taxon>
        <taxon>Chromadorea</taxon>
        <taxon>Rhabditida</taxon>
        <taxon>Spirurina</taxon>
        <taxon>Spiruromorpha</taxon>
        <taxon>Filarioidea</taxon>
        <taxon>Onchocercidae</taxon>
        <taxon>Brugia</taxon>
    </lineage>
</organism>
<name>A0A0R3R7R4_9BILA</name>
<dbReference type="WBParaSite" id="BTMF_0001606601-mRNA-1">
    <property type="protein sequence ID" value="BTMF_0001606601-mRNA-1"/>
    <property type="gene ID" value="BTMF_0001606601"/>
</dbReference>
<reference evidence="4" key="1">
    <citation type="submission" date="2017-02" db="UniProtKB">
        <authorList>
            <consortium name="WormBaseParasite"/>
        </authorList>
    </citation>
    <scope>IDENTIFICATION</scope>
</reference>
<dbReference type="PROSITE" id="PS00018">
    <property type="entry name" value="EF_HAND_1"/>
    <property type="match status" value="1"/>
</dbReference>
<dbReference type="InterPro" id="IPR002048">
    <property type="entry name" value="EF_hand_dom"/>
</dbReference>
<reference evidence="2 3" key="2">
    <citation type="submission" date="2018-11" db="EMBL/GenBank/DDBJ databases">
        <authorList>
            <consortium name="Pathogen Informatics"/>
        </authorList>
    </citation>
    <scope>NUCLEOTIDE SEQUENCE [LARGE SCALE GENOMIC DNA]</scope>
</reference>
<protein>
    <submittedName>
        <fullName evidence="4">EF-hand domain-containing protein</fullName>
    </submittedName>
</protein>
<dbReference type="PROSITE" id="PS50222">
    <property type="entry name" value="EF_HAND_2"/>
    <property type="match status" value="1"/>
</dbReference>